<evidence type="ECO:0000313" key="8">
    <source>
        <dbReference type="Proteomes" id="UP000000742"/>
    </source>
</evidence>
<gene>
    <name evidence="7" type="ordered locus">Aflv_1550</name>
</gene>
<dbReference type="Proteomes" id="UP000000742">
    <property type="component" value="Chromosome"/>
</dbReference>
<dbReference type="Pfam" id="PF01266">
    <property type="entry name" value="DAO"/>
    <property type="match status" value="1"/>
</dbReference>
<comment type="cofactor">
    <cofactor evidence="1">
        <name>FAD</name>
        <dbReference type="ChEBI" id="CHEBI:57692"/>
    </cofactor>
</comment>
<evidence type="ECO:0000313" key="7">
    <source>
        <dbReference type="EMBL" id="ACJ33916.1"/>
    </source>
</evidence>
<feature type="transmembrane region" description="Helical" evidence="5">
    <location>
        <begin position="7"/>
        <end position="24"/>
    </location>
</feature>
<dbReference type="GO" id="GO:0016491">
    <property type="term" value="F:oxidoreductase activity"/>
    <property type="evidence" value="ECO:0007669"/>
    <property type="project" value="UniProtKB-KW"/>
</dbReference>
<keyword evidence="4" id="KW-0560">Oxidoreductase</keyword>
<dbReference type="Gene3D" id="3.30.9.10">
    <property type="entry name" value="D-Amino Acid Oxidase, subunit A, domain 2"/>
    <property type="match status" value="1"/>
</dbReference>
<organism evidence="7 8">
    <name type="scientific">Anoxybacillus flavithermus (strain DSM 21510 / WK1)</name>
    <dbReference type="NCBI Taxonomy" id="491915"/>
    <lineage>
        <taxon>Bacteria</taxon>
        <taxon>Bacillati</taxon>
        <taxon>Bacillota</taxon>
        <taxon>Bacilli</taxon>
        <taxon>Bacillales</taxon>
        <taxon>Anoxybacillaceae</taxon>
        <taxon>Anoxybacillus</taxon>
    </lineage>
</organism>
<accession>B7GJQ3</accession>
<dbReference type="SUPFAM" id="SSF51905">
    <property type="entry name" value="FAD/NAD(P)-binding domain"/>
    <property type="match status" value="1"/>
</dbReference>
<sequence length="375" mass="41118">METMNRYIVIGAGVVGASVAFHLAKEKVEVVIIDREDHGQATNAAAGIICPWTSQRRNKKWYALAKGGAAFYPCLIEQLQTYGYETGYKRVGAICLHHDLDKLRSMEERVHKRREEAPEIGEITRLSSKEVKARFPLLCDEYEALYVSGAARVDGRALRRALIHAATHLGATYIKGDAALLHENGRVIGASVANERYEADAVIVAAGVWAKSLLLPLGIEFLITPQRAQIVHLQHLEQHTDHWPVVMPPNNQYLLAFPMRKMVVGATHEDGVGLDCRVTAGGLYEVLHKALTIAPHLADWTHVETRVGFRPHAPNFLPIFGAVPQIEGLYVANGLGASGLTAGPYVGAELAKMILGQPTSLQQSDYDVAQAIQFL</sequence>
<dbReference type="Gene3D" id="3.50.50.60">
    <property type="entry name" value="FAD/NAD(P)-binding domain"/>
    <property type="match status" value="1"/>
</dbReference>
<keyword evidence="5" id="KW-1133">Transmembrane helix</keyword>
<dbReference type="InterPro" id="IPR036188">
    <property type="entry name" value="FAD/NAD-bd_sf"/>
</dbReference>
<keyword evidence="5" id="KW-0812">Transmembrane</keyword>
<evidence type="ECO:0000259" key="6">
    <source>
        <dbReference type="Pfam" id="PF01266"/>
    </source>
</evidence>
<dbReference type="HOGENOM" id="CLU_007884_4_5_9"/>
<evidence type="ECO:0000256" key="2">
    <source>
        <dbReference type="ARBA" id="ARBA00009410"/>
    </source>
</evidence>
<feature type="domain" description="FAD dependent oxidoreductase" evidence="6">
    <location>
        <begin position="7"/>
        <end position="353"/>
    </location>
</feature>
<keyword evidence="3" id="KW-0285">Flavoprotein</keyword>
<dbReference type="SUPFAM" id="SSF54373">
    <property type="entry name" value="FAD-linked reductases, C-terminal domain"/>
    <property type="match status" value="1"/>
</dbReference>
<evidence type="ECO:0000256" key="3">
    <source>
        <dbReference type="ARBA" id="ARBA00022630"/>
    </source>
</evidence>
<dbReference type="PANTHER" id="PTHR13847:SF286">
    <property type="entry name" value="D-AMINO ACID DEHYDROGENASE"/>
    <property type="match status" value="1"/>
</dbReference>
<dbReference type="KEGG" id="afl:Aflv_1550"/>
<dbReference type="AlphaFoldDB" id="B7GJQ3"/>
<protein>
    <submittedName>
        <fullName evidence="7">Glycine/D-amino acid oxidase (Deaminating)</fullName>
    </submittedName>
</protein>
<dbReference type="eggNOG" id="COG0665">
    <property type="taxonomic scope" value="Bacteria"/>
</dbReference>
<evidence type="ECO:0000256" key="1">
    <source>
        <dbReference type="ARBA" id="ARBA00001974"/>
    </source>
</evidence>
<dbReference type="EMBL" id="CP000922">
    <property type="protein sequence ID" value="ACJ33916.1"/>
    <property type="molecule type" value="Genomic_DNA"/>
</dbReference>
<dbReference type="STRING" id="491915.Aflv_1550"/>
<evidence type="ECO:0000256" key="4">
    <source>
        <dbReference type="ARBA" id="ARBA00023002"/>
    </source>
</evidence>
<proteinExistence type="inferred from homology"/>
<name>B7GJQ3_ANOFW</name>
<reference evidence="7 8" key="1">
    <citation type="journal article" date="2008" name="Genome Biol.">
        <title>Encapsulated in silica: genome, proteome and physiology of the thermophilic bacterium Anoxybacillus flavithermus WK1.</title>
        <authorList>
            <person name="Saw J.H."/>
            <person name="Mountain B.W."/>
            <person name="Feng L."/>
            <person name="Omelchenko M.V."/>
            <person name="Hou S."/>
            <person name="Saito J.A."/>
            <person name="Stott M.B."/>
            <person name="Li D."/>
            <person name="Zhao G."/>
            <person name="Wu J."/>
            <person name="Galperin M.Y."/>
            <person name="Koonin E.V."/>
            <person name="Makarova K.S."/>
            <person name="Wolf Y.I."/>
            <person name="Rigden D.J."/>
            <person name="Dunfield P.F."/>
            <person name="Wang L."/>
            <person name="Alam M."/>
        </authorList>
    </citation>
    <scope>NUCLEOTIDE SEQUENCE [LARGE SCALE GENOMIC DNA]</scope>
    <source>
        <strain evidence="8">DSM 21510 / WK1</strain>
    </source>
</reference>
<dbReference type="InterPro" id="IPR006076">
    <property type="entry name" value="FAD-dep_OxRdtase"/>
</dbReference>
<evidence type="ECO:0000256" key="5">
    <source>
        <dbReference type="SAM" id="Phobius"/>
    </source>
</evidence>
<keyword evidence="5" id="KW-0472">Membrane</keyword>
<dbReference type="GO" id="GO:0005737">
    <property type="term" value="C:cytoplasm"/>
    <property type="evidence" value="ECO:0007669"/>
    <property type="project" value="TreeGrafter"/>
</dbReference>
<comment type="similarity">
    <text evidence="2">Belongs to the DadA oxidoreductase family.</text>
</comment>
<dbReference type="PANTHER" id="PTHR13847">
    <property type="entry name" value="SARCOSINE DEHYDROGENASE-RELATED"/>
    <property type="match status" value="1"/>
</dbReference>